<dbReference type="InterPro" id="IPR036397">
    <property type="entry name" value="RNaseH_sf"/>
</dbReference>
<feature type="domain" description="RNase H type-1" evidence="1">
    <location>
        <begin position="26"/>
        <end position="147"/>
    </location>
</feature>
<dbReference type="GO" id="GO:0004523">
    <property type="term" value="F:RNA-DNA hybrid ribonuclease activity"/>
    <property type="evidence" value="ECO:0007669"/>
    <property type="project" value="InterPro"/>
</dbReference>
<dbReference type="CDD" id="cd06222">
    <property type="entry name" value="RNase_H_like"/>
    <property type="match status" value="1"/>
</dbReference>
<reference evidence="3" key="2">
    <citation type="journal article" date="2017" name="Nat. Plants">
        <title>The Aegilops tauschii genome reveals multiple impacts of transposons.</title>
        <authorList>
            <person name="Zhao G."/>
            <person name="Zou C."/>
            <person name="Li K."/>
            <person name="Wang K."/>
            <person name="Li T."/>
            <person name="Gao L."/>
            <person name="Zhang X."/>
            <person name="Wang H."/>
            <person name="Yang Z."/>
            <person name="Liu X."/>
            <person name="Jiang W."/>
            <person name="Mao L."/>
            <person name="Kong X."/>
            <person name="Jiao Y."/>
            <person name="Jia J."/>
        </authorList>
    </citation>
    <scope>NUCLEOTIDE SEQUENCE [LARGE SCALE GENOMIC DNA]</scope>
    <source>
        <strain evidence="3">cv. AL8/78</strain>
    </source>
</reference>
<dbReference type="Pfam" id="PF13456">
    <property type="entry name" value="RVT_3"/>
    <property type="match status" value="1"/>
</dbReference>
<dbReference type="InterPro" id="IPR053151">
    <property type="entry name" value="RNase_H-like"/>
</dbReference>
<dbReference type="STRING" id="200361.A0A453IWF5"/>
<dbReference type="Gene3D" id="3.30.420.10">
    <property type="entry name" value="Ribonuclease H-like superfamily/Ribonuclease H"/>
    <property type="match status" value="1"/>
</dbReference>
<dbReference type="InterPro" id="IPR002156">
    <property type="entry name" value="RNaseH_domain"/>
</dbReference>
<keyword evidence="3" id="KW-1185">Reference proteome</keyword>
<dbReference type="InterPro" id="IPR044730">
    <property type="entry name" value="RNase_H-like_dom_plant"/>
</dbReference>
<dbReference type="PANTHER" id="PTHR47723:SF18">
    <property type="entry name" value="RNASE H TYPE-1 DOMAIN-CONTAINING PROTEIN"/>
    <property type="match status" value="1"/>
</dbReference>
<evidence type="ECO:0000313" key="3">
    <source>
        <dbReference type="Proteomes" id="UP000015105"/>
    </source>
</evidence>
<sequence length="175" mass="19707">VREAKTKSTPKINRWPTFLAGRLVLNVDASFTEGDYAWSCDAVIHDHRGSFMSTSMTRLEHVADVFTAGAAALLEGLKLARDTGCNNLMVRSDNIMVVDVLRFNEGYSMVAAPVLDECRSYLVDFGRFIIEHCIRESNYVAHKLARWRRTNNPSRWIDAPPDFIVSLLADDISVL</sequence>
<dbReference type="PANTHER" id="PTHR47723">
    <property type="entry name" value="OS05G0353850 PROTEIN"/>
    <property type="match status" value="1"/>
</dbReference>
<protein>
    <recommendedName>
        <fullName evidence="1">RNase H type-1 domain-containing protein</fullName>
    </recommendedName>
</protein>
<proteinExistence type="predicted"/>
<dbReference type="SUPFAM" id="SSF53098">
    <property type="entry name" value="Ribonuclease H-like"/>
    <property type="match status" value="1"/>
</dbReference>
<dbReference type="Gramene" id="AET4Gv20711500.1">
    <property type="protein sequence ID" value="AET4Gv20711500.1"/>
    <property type="gene ID" value="AET4Gv20711500"/>
</dbReference>
<dbReference type="InterPro" id="IPR012337">
    <property type="entry name" value="RNaseH-like_sf"/>
</dbReference>
<reference evidence="3" key="1">
    <citation type="journal article" date="2014" name="Science">
        <title>Ancient hybridizations among the ancestral genomes of bread wheat.</title>
        <authorList>
            <consortium name="International Wheat Genome Sequencing Consortium,"/>
            <person name="Marcussen T."/>
            <person name="Sandve S.R."/>
            <person name="Heier L."/>
            <person name="Spannagl M."/>
            <person name="Pfeifer M."/>
            <person name="Jakobsen K.S."/>
            <person name="Wulff B.B."/>
            <person name="Steuernagel B."/>
            <person name="Mayer K.F."/>
            <person name="Olsen O.A."/>
        </authorList>
    </citation>
    <scope>NUCLEOTIDE SEQUENCE [LARGE SCALE GENOMIC DNA]</scope>
    <source>
        <strain evidence="3">cv. AL8/78</strain>
    </source>
</reference>
<name>A0A453IWF5_AEGTS</name>
<reference evidence="2" key="4">
    <citation type="submission" date="2019-03" db="UniProtKB">
        <authorList>
            <consortium name="EnsemblPlants"/>
        </authorList>
    </citation>
    <scope>IDENTIFICATION</scope>
</reference>
<organism evidence="2 3">
    <name type="scientific">Aegilops tauschii subsp. strangulata</name>
    <name type="common">Goatgrass</name>
    <dbReference type="NCBI Taxonomy" id="200361"/>
    <lineage>
        <taxon>Eukaryota</taxon>
        <taxon>Viridiplantae</taxon>
        <taxon>Streptophyta</taxon>
        <taxon>Embryophyta</taxon>
        <taxon>Tracheophyta</taxon>
        <taxon>Spermatophyta</taxon>
        <taxon>Magnoliopsida</taxon>
        <taxon>Liliopsida</taxon>
        <taxon>Poales</taxon>
        <taxon>Poaceae</taxon>
        <taxon>BOP clade</taxon>
        <taxon>Pooideae</taxon>
        <taxon>Triticodae</taxon>
        <taxon>Triticeae</taxon>
        <taxon>Triticinae</taxon>
        <taxon>Aegilops</taxon>
    </lineage>
</organism>
<reference evidence="2" key="5">
    <citation type="journal article" date="2021" name="G3 (Bethesda)">
        <title>Aegilops tauschii genome assembly Aet v5.0 features greater sequence contiguity and improved annotation.</title>
        <authorList>
            <person name="Wang L."/>
            <person name="Zhu T."/>
            <person name="Rodriguez J.C."/>
            <person name="Deal K.R."/>
            <person name="Dubcovsky J."/>
            <person name="McGuire P.E."/>
            <person name="Lux T."/>
            <person name="Spannagl M."/>
            <person name="Mayer K.F.X."/>
            <person name="Baldrich P."/>
            <person name="Meyers B.C."/>
            <person name="Huo N."/>
            <person name="Gu Y.Q."/>
            <person name="Zhou H."/>
            <person name="Devos K.M."/>
            <person name="Bennetzen J.L."/>
            <person name="Unver T."/>
            <person name="Budak H."/>
            <person name="Gulick P.J."/>
            <person name="Galiba G."/>
            <person name="Kalapos B."/>
            <person name="Nelson D.R."/>
            <person name="Li P."/>
            <person name="You F.M."/>
            <person name="Luo M.C."/>
            <person name="Dvorak J."/>
        </authorList>
    </citation>
    <scope>NUCLEOTIDE SEQUENCE [LARGE SCALE GENOMIC DNA]</scope>
    <source>
        <strain evidence="2">cv. AL8/78</strain>
    </source>
</reference>
<dbReference type="AlphaFoldDB" id="A0A453IWF5"/>
<evidence type="ECO:0000313" key="2">
    <source>
        <dbReference type="EnsemblPlants" id="AET4Gv20711500.1"/>
    </source>
</evidence>
<reference evidence="2" key="3">
    <citation type="journal article" date="2017" name="Nature">
        <title>Genome sequence of the progenitor of the wheat D genome Aegilops tauschii.</title>
        <authorList>
            <person name="Luo M.C."/>
            <person name="Gu Y.Q."/>
            <person name="Puiu D."/>
            <person name="Wang H."/>
            <person name="Twardziok S.O."/>
            <person name="Deal K.R."/>
            <person name="Huo N."/>
            <person name="Zhu T."/>
            <person name="Wang L."/>
            <person name="Wang Y."/>
            <person name="McGuire P.E."/>
            <person name="Liu S."/>
            <person name="Long H."/>
            <person name="Ramasamy R.K."/>
            <person name="Rodriguez J.C."/>
            <person name="Van S.L."/>
            <person name="Yuan L."/>
            <person name="Wang Z."/>
            <person name="Xia Z."/>
            <person name="Xiao L."/>
            <person name="Anderson O.D."/>
            <person name="Ouyang S."/>
            <person name="Liang Y."/>
            <person name="Zimin A.V."/>
            <person name="Pertea G."/>
            <person name="Qi P."/>
            <person name="Bennetzen J.L."/>
            <person name="Dai X."/>
            <person name="Dawson M.W."/>
            <person name="Muller H.G."/>
            <person name="Kugler K."/>
            <person name="Rivarola-Duarte L."/>
            <person name="Spannagl M."/>
            <person name="Mayer K.F.X."/>
            <person name="Lu F.H."/>
            <person name="Bevan M.W."/>
            <person name="Leroy P."/>
            <person name="Li P."/>
            <person name="You F.M."/>
            <person name="Sun Q."/>
            <person name="Liu Z."/>
            <person name="Lyons E."/>
            <person name="Wicker T."/>
            <person name="Salzberg S.L."/>
            <person name="Devos K.M."/>
            <person name="Dvorak J."/>
        </authorList>
    </citation>
    <scope>NUCLEOTIDE SEQUENCE [LARGE SCALE GENOMIC DNA]</scope>
    <source>
        <strain evidence="2">cv. AL8/78</strain>
    </source>
</reference>
<dbReference type="Proteomes" id="UP000015105">
    <property type="component" value="Chromosome 4D"/>
</dbReference>
<dbReference type="EnsemblPlants" id="AET4Gv20711500.1">
    <property type="protein sequence ID" value="AET4Gv20711500.1"/>
    <property type="gene ID" value="AET4Gv20711500"/>
</dbReference>
<dbReference type="GO" id="GO:0003676">
    <property type="term" value="F:nucleic acid binding"/>
    <property type="evidence" value="ECO:0007669"/>
    <property type="project" value="InterPro"/>
</dbReference>
<evidence type="ECO:0000259" key="1">
    <source>
        <dbReference type="Pfam" id="PF13456"/>
    </source>
</evidence>
<accession>A0A453IWF5</accession>